<feature type="region of interest" description="Disordered" evidence="1">
    <location>
        <begin position="1"/>
        <end position="31"/>
    </location>
</feature>
<evidence type="ECO:0000256" key="1">
    <source>
        <dbReference type="SAM" id="MobiDB-lite"/>
    </source>
</evidence>
<dbReference type="Gene3D" id="1.10.10.10">
    <property type="entry name" value="Winged helix-like DNA-binding domain superfamily/Winged helix DNA-binding domain"/>
    <property type="match status" value="1"/>
</dbReference>
<gene>
    <name evidence="2" type="ORF">GCM10009037_20060</name>
</gene>
<accession>A0A830F3X5</accession>
<sequence>MTEYPRDEISGRGGDPEAISDRYREQQPESISVSWPDFVETVRNEDDTIEYIAAIQDALTRLERRKRERDTTMPVSARWETDVQQRLIAAYAFAIPTREALEYLHDQGPLVELGAWKGYWAYELDNRGVEITAYDADPVLNPWFPVETGDQDVLLQYGEAETLVLCWPPVGPMAYEALLLHDGDVIYIGERPGDGFKAFADMRFFDVLDARYEHSTQIDLPSHPGAKDDLRRTYEEEYGGVAYTKHRLACTLFEQPYLTTKTVMRRFDVEQSTAYRAITALEDAGVLEEVPGGGPRQEYRAREIFDILEQPPQTY</sequence>
<dbReference type="EMBL" id="BMPF01000003">
    <property type="protein sequence ID" value="GGL36502.1"/>
    <property type="molecule type" value="Genomic_DNA"/>
</dbReference>
<reference evidence="2 3" key="1">
    <citation type="journal article" date="2019" name="Int. J. Syst. Evol. Microbiol.">
        <title>The Global Catalogue of Microorganisms (GCM) 10K type strain sequencing project: providing services to taxonomists for standard genome sequencing and annotation.</title>
        <authorList>
            <consortium name="The Broad Institute Genomics Platform"/>
            <consortium name="The Broad Institute Genome Sequencing Center for Infectious Disease"/>
            <person name="Wu L."/>
            <person name="Ma J."/>
        </authorList>
    </citation>
    <scope>NUCLEOTIDE SEQUENCE [LARGE SCALE GENOMIC DNA]</scope>
    <source>
        <strain evidence="2 3">JCM 19585</strain>
    </source>
</reference>
<comment type="caution">
    <text evidence="2">The sequence shown here is derived from an EMBL/GenBank/DDBJ whole genome shotgun (WGS) entry which is preliminary data.</text>
</comment>
<proteinExistence type="predicted"/>
<feature type="compositionally biased region" description="Basic and acidic residues" evidence="1">
    <location>
        <begin position="1"/>
        <end position="10"/>
    </location>
</feature>
<dbReference type="PANTHER" id="PTHR39290:SF6">
    <property type="entry name" value="S-ADENOSYL-L-METHIONINE-DEPENDENT METHYLTRANSFERASES SUPERFAMILY PROTEIN"/>
    <property type="match status" value="1"/>
</dbReference>
<organism evidence="2 3">
    <name type="scientific">Halarchaeum grantii</name>
    <dbReference type="NCBI Taxonomy" id="1193105"/>
    <lineage>
        <taxon>Archaea</taxon>
        <taxon>Methanobacteriati</taxon>
        <taxon>Methanobacteriota</taxon>
        <taxon>Stenosarchaea group</taxon>
        <taxon>Halobacteria</taxon>
        <taxon>Halobacteriales</taxon>
        <taxon>Halobacteriaceae</taxon>
    </lineage>
</organism>
<name>A0A830F3X5_9EURY</name>
<dbReference type="RefSeq" id="WP_229871173.1">
    <property type="nucleotide sequence ID" value="NZ_BMPF01000003.1"/>
</dbReference>
<dbReference type="PANTHER" id="PTHR39290">
    <property type="entry name" value="C3H1-TYPE DOMAIN-CONTAINING PROTEIN-RELATED"/>
    <property type="match status" value="1"/>
</dbReference>
<dbReference type="Proteomes" id="UP000628840">
    <property type="component" value="Unassembled WGS sequence"/>
</dbReference>
<dbReference type="InterPro" id="IPR036390">
    <property type="entry name" value="WH_DNA-bd_sf"/>
</dbReference>
<dbReference type="SUPFAM" id="SSF46785">
    <property type="entry name" value="Winged helix' DNA-binding domain"/>
    <property type="match status" value="1"/>
</dbReference>
<evidence type="ECO:0000313" key="3">
    <source>
        <dbReference type="Proteomes" id="UP000628840"/>
    </source>
</evidence>
<keyword evidence="3" id="KW-1185">Reference proteome</keyword>
<dbReference type="AlphaFoldDB" id="A0A830F3X5"/>
<dbReference type="InterPro" id="IPR036388">
    <property type="entry name" value="WH-like_DNA-bd_sf"/>
</dbReference>
<evidence type="ECO:0000313" key="2">
    <source>
        <dbReference type="EMBL" id="GGL36502.1"/>
    </source>
</evidence>
<protein>
    <submittedName>
        <fullName evidence="2">Uncharacterized protein</fullName>
    </submittedName>
</protein>